<keyword evidence="6" id="KW-1185">Reference proteome</keyword>
<proteinExistence type="predicted"/>
<accession>A0A1M5BK41</accession>
<dbReference type="InterPro" id="IPR014710">
    <property type="entry name" value="RmlC-like_jellyroll"/>
</dbReference>
<name>A0A1M5BK41_9SPHI</name>
<organism evidence="5 6">
    <name type="scientific">Pedobacter caeni</name>
    <dbReference type="NCBI Taxonomy" id="288992"/>
    <lineage>
        <taxon>Bacteria</taxon>
        <taxon>Pseudomonadati</taxon>
        <taxon>Bacteroidota</taxon>
        <taxon>Sphingobacteriia</taxon>
        <taxon>Sphingobacteriales</taxon>
        <taxon>Sphingobacteriaceae</taxon>
        <taxon>Pedobacter</taxon>
    </lineage>
</organism>
<dbReference type="InterPro" id="IPR003313">
    <property type="entry name" value="AraC-bd"/>
</dbReference>
<dbReference type="Pfam" id="PF02311">
    <property type="entry name" value="AraC_binding"/>
    <property type="match status" value="1"/>
</dbReference>
<dbReference type="Pfam" id="PF12833">
    <property type="entry name" value="HTH_18"/>
    <property type="match status" value="1"/>
</dbReference>
<dbReference type="AlphaFoldDB" id="A0A1M5BK41"/>
<dbReference type="PROSITE" id="PS01124">
    <property type="entry name" value="HTH_ARAC_FAMILY_2"/>
    <property type="match status" value="1"/>
</dbReference>
<dbReference type="PANTHER" id="PTHR43280">
    <property type="entry name" value="ARAC-FAMILY TRANSCRIPTIONAL REGULATOR"/>
    <property type="match status" value="1"/>
</dbReference>
<protein>
    <submittedName>
        <fullName evidence="5">AraC-like ligand binding domain-containing protein</fullName>
    </submittedName>
</protein>
<evidence type="ECO:0000256" key="2">
    <source>
        <dbReference type="ARBA" id="ARBA00023125"/>
    </source>
</evidence>
<keyword evidence="1" id="KW-0805">Transcription regulation</keyword>
<sequence>MGQENIYQSLEVYHEQVAVCPLRDRQFNFFEFVYVLSGTGSQLVNGNKVLFEPGDLFLITPNDAHSYDLQGESSFLVIRFDKGYIKEYQWKSIDHMECLLFYASHLSGSILQNEADRLLIQSLMQSLLQTIQQQDLYLEDLKRHFVNAIIVIAARNLIKTKPRGLKPNGDKKILEIIDYVQENIHNPQKLKVSVMAKKFGISETYLGTYFRNQCGETLQDYISAYRIRLIEHRLKFSDVRIREIAEEFGFSDESHINKFFKTHRGMSLRAYRLSL</sequence>
<evidence type="ECO:0000256" key="3">
    <source>
        <dbReference type="ARBA" id="ARBA00023163"/>
    </source>
</evidence>
<reference evidence="6" key="1">
    <citation type="submission" date="2016-11" db="EMBL/GenBank/DDBJ databases">
        <authorList>
            <person name="Varghese N."/>
            <person name="Submissions S."/>
        </authorList>
    </citation>
    <scope>NUCLEOTIDE SEQUENCE [LARGE SCALE GENOMIC DNA]</scope>
    <source>
        <strain evidence="6">DSM 16990</strain>
    </source>
</reference>
<dbReference type="InterPro" id="IPR037923">
    <property type="entry name" value="HTH-like"/>
</dbReference>
<dbReference type="SMART" id="SM00342">
    <property type="entry name" value="HTH_ARAC"/>
    <property type="match status" value="1"/>
</dbReference>
<evidence type="ECO:0000313" key="6">
    <source>
        <dbReference type="Proteomes" id="UP000184287"/>
    </source>
</evidence>
<evidence type="ECO:0000259" key="4">
    <source>
        <dbReference type="PROSITE" id="PS01124"/>
    </source>
</evidence>
<dbReference type="STRING" id="288992.SAMN04488522_1021234"/>
<dbReference type="PANTHER" id="PTHR43280:SF34">
    <property type="entry name" value="ARAC-FAMILY TRANSCRIPTIONAL REGULATOR"/>
    <property type="match status" value="1"/>
</dbReference>
<dbReference type="SUPFAM" id="SSF51215">
    <property type="entry name" value="Regulatory protein AraC"/>
    <property type="match status" value="1"/>
</dbReference>
<dbReference type="Gene3D" id="2.60.120.10">
    <property type="entry name" value="Jelly Rolls"/>
    <property type="match status" value="1"/>
</dbReference>
<keyword evidence="2" id="KW-0238">DNA-binding</keyword>
<evidence type="ECO:0000313" key="5">
    <source>
        <dbReference type="EMBL" id="SHF42914.1"/>
    </source>
</evidence>
<dbReference type="GO" id="GO:0003700">
    <property type="term" value="F:DNA-binding transcription factor activity"/>
    <property type="evidence" value="ECO:0007669"/>
    <property type="project" value="InterPro"/>
</dbReference>
<keyword evidence="3" id="KW-0804">Transcription</keyword>
<dbReference type="Proteomes" id="UP000184287">
    <property type="component" value="Unassembled WGS sequence"/>
</dbReference>
<evidence type="ECO:0000256" key="1">
    <source>
        <dbReference type="ARBA" id="ARBA00023015"/>
    </source>
</evidence>
<dbReference type="InterPro" id="IPR009057">
    <property type="entry name" value="Homeodomain-like_sf"/>
</dbReference>
<gene>
    <name evidence="5" type="ORF">SAMN04488522_1021234</name>
</gene>
<dbReference type="Gene3D" id="1.10.10.60">
    <property type="entry name" value="Homeodomain-like"/>
    <property type="match status" value="2"/>
</dbReference>
<dbReference type="EMBL" id="FQUQ01000002">
    <property type="protein sequence ID" value="SHF42914.1"/>
    <property type="molecule type" value="Genomic_DNA"/>
</dbReference>
<feature type="domain" description="HTH araC/xylS-type" evidence="4">
    <location>
        <begin position="174"/>
        <end position="274"/>
    </location>
</feature>
<dbReference type="RefSeq" id="WP_073231518.1">
    <property type="nucleotide sequence ID" value="NZ_FQUQ01000002.1"/>
</dbReference>
<dbReference type="InterPro" id="IPR018060">
    <property type="entry name" value="HTH_AraC"/>
</dbReference>
<dbReference type="GO" id="GO:0043565">
    <property type="term" value="F:sequence-specific DNA binding"/>
    <property type="evidence" value="ECO:0007669"/>
    <property type="project" value="InterPro"/>
</dbReference>
<dbReference type="SUPFAM" id="SSF46689">
    <property type="entry name" value="Homeodomain-like"/>
    <property type="match status" value="1"/>
</dbReference>